<keyword evidence="2" id="KW-0238">DNA-binding</keyword>
<dbReference type="PRINTS" id="PR00035">
    <property type="entry name" value="HTHGNTR"/>
</dbReference>
<dbReference type="Proteomes" id="UP000664382">
    <property type="component" value="Unassembled WGS sequence"/>
</dbReference>
<keyword evidence="3" id="KW-0804">Transcription</keyword>
<dbReference type="Pfam" id="PF07729">
    <property type="entry name" value="FCD"/>
    <property type="match status" value="1"/>
</dbReference>
<dbReference type="EMBL" id="JAGDYM010000007">
    <property type="protein sequence ID" value="MBO1901569.1"/>
    <property type="molecule type" value="Genomic_DNA"/>
</dbReference>
<dbReference type="SMART" id="SM00895">
    <property type="entry name" value="FCD"/>
    <property type="match status" value="1"/>
</dbReference>
<comment type="caution">
    <text evidence="5">The sequence shown here is derived from an EMBL/GenBank/DDBJ whole genome shotgun (WGS) entry which is preliminary data.</text>
</comment>
<dbReference type="PANTHER" id="PTHR43537">
    <property type="entry name" value="TRANSCRIPTIONAL REGULATOR, GNTR FAMILY"/>
    <property type="match status" value="1"/>
</dbReference>
<dbReference type="Pfam" id="PF00392">
    <property type="entry name" value="GntR"/>
    <property type="match status" value="1"/>
</dbReference>
<accession>A0A939S5Q6</accession>
<protein>
    <submittedName>
        <fullName evidence="5">FadR family transcriptional regulator</fullName>
    </submittedName>
</protein>
<dbReference type="SUPFAM" id="SSF48008">
    <property type="entry name" value="GntR ligand-binding domain-like"/>
    <property type="match status" value="1"/>
</dbReference>
<evidence type="ECO:0000256" key="1">
    <source>
        <dbReference type="ARBA" id="ARBA00023015"/>
    </source>
</evidence>
<sequence length="265" mass="27949">MFETPTGSGKAFLTQKALRQNIVDGTWPVNSRIPKEAELMQMFGVGKSTVREAVSSLTSLGMLEPIKGVGTFVRSLTPVSSMMGQYVSAYPLEQILVYRRALEIEAAQQAAVNRTGEQLDALRASYAYDRRAEPDSPPTTARGQIPGSFHHLVFEAAGNQLMSSMYAGVMGAIRVARAAGTVVYGATHDLRHLDHGAILAAIEAGDVAGAAHAMALHVDRDLVPESGIALPLDETDPGEAVPGPPAETPTVRAGLLHGAGLDPAL</sequence>
<evidence type="ECO:0000259" key="4">
    <source>
        <dbReference type="PROSITE" id="PS50949"/>
    </source>
</evidence>
<dbReference type="PROSITE" id="PS50949">
    <property type="entry name" value="HTH_GNTR"/>
    <property type="match status" value="1"/>
</dbReference>
<evidence type="ECO:0000256" key="2">
    <source>
        <dbReference type="ARBA" id="ARBA00023125"/>
    </source>
</evidence>
<dbReference type="SUPFAM" id="SSF46785">
    <property type="entry name" value="Winged helix' DNA-binding domain"/>
    <property type="match status" value="1"/>
</dbReference>
<dbReference type="Gene3D" id="1.20.120.530">
    <property type="entry name" value="GntR ligand-binding domain-like"/>
    <property type="match status" value="1"/>
</dbReference>
<dbReference type="AlphaFoldDB" id="A0A939S5Q6"/>
<dbReference type="InterPro" id="IPR036388">
    <property type="entry name" value="WH-like_DNA-bd_sf"/>
</dbReference>
<evidence type="ECO:0000256" key="3">
    <source>
        <dbReference type="ARBA" id="ARBA00023163"/>
    </source>
</evidence>
<proteinExistence type="predicted"/>
<dbReference type="CDD" id="cd07377">
    <property type="entry name" value="WHTH_GntR"/>
    <property type="match status" value="1"/>
</dbReference>
<dbReference type="GO" id="GO:0003677">
    <property type="term" value="F:DNA binding"/>
    <property type="evidence" value="ECO:0007669"/>
    <property type="project" value="UniProtKB-KW"/>
</dbReference>
<name>A0A939S5Q6_9MICO</name>
<dbReference type="InterPro" id="IPR008920">
    <property type="entry name" value="TF_FadR/GntR_C"/>
</dbReference>
<keyword evidence="6" id="KW-1185">Reference proteome</keyword>
<organism evidence="5 6">
    <name type="scientific">Leucobacter weissii</name>
    <dbReference type="NCBI Taxonomy" id="1983706"/>
    <lineage>
        <taxon>Bacteria</taxon>
        <taxon>Bacillati</taxon>
        <taxon>Actinomycetota</taxon>
        <taxon>Actinomycetes</taxon>
        <taxon>Micrococcales</taxon>
        <taxon>Microbacteriaceae</taxon>
        <taxon>Leucobacter</taxon>
    </lineage>
</organism>
<dbReference type="RefSeq" id="WP_208097298.1">
    <property type="nucleotide sequence ID" value="NZ_JAGDYM010000007.1"/>
</dbReference>
<dbReference type="InterPro" id="IPR011711">
    <property type="entry name" value="GntR_C"/>
</dbReference>
<reference evidence="5" key="1">
    <citation type="submission" date="2021-03" db="EMBL/GenBank/DDBJ databases">
        <title>Leucobacter chromiisoli sp. nov., isolated from chromium-containing soil of chemical plant.</title>
        <authorList>
            <person name="Xu Z."/>
        </authorList>
    </citation>
    <scope>NUCLEOTIDE SEQUENCE</scope>
    <source>
        <strain evidence="5">S27</strain>
    </source>
</reference>
<evidence type="ECO:0000313" key="5">
    <source>
        <dbReference type="EMBL" id="MBO1901569.1"/>
    </source>
</evidence>
<evidence type="ECO:0000313" key="6">
    <source>
        <dbReference type="Proteomes" id="UP000664382"/>
    </source>
</evidence>
<dbReference type="InterPro" id="IPR036390">
    <property type="entry name" value="WH_DNA-bd_sf"/>
</dbReference>
<dbReference type="GO" id="GO:0003700">
    <property type="term" value="F:DNA-binding transcription factor activity"/>
    <property type="evidence" value="ECO:0007669"/>
    <property type="project" value="InterPro"/>
</dbReference>
<dbReference type="SMART" id="SM00345">
    <property type="entry name" value="HTH_GNTR"/>
    <property type="match status" value="1"/>
</dbReference>
<gene>
    <name evidence="5" type="ORF">J4H92_06345</name>
</gene>
<dbReference type="Gene3D" id="1.10.10.10">
    <property type="entry name" value="Winged helix-like DNA-binding domain superfamily/Winged helix DNA-binding domain"/>
    <property type="match status" value="1"/>
</dbReference>
<feature type="domain" description="HTH gntR-type" evidence="4">
    <location>
        <begin position="8"/>
        <end position="76"/>
    </location>
</feature>
<dbReference type="PANTHER" id="PTHR43537:SF47">
    <property type="entry name" value="REGULATORY PROTEIN GNTR HTH"/>
    <property type="match status" value="1"/>
</dbReference>
<dbReference type="InterPro" id="IPR000524">
    <property type="entry name" value="Tscrpt_reg_HTH_GntR"/>
</dbReference>
<keyword evidence="1" id="KW-0805">Transcription regulation</keyword>